<dbReference type="Proteomes" id="UP000515297">
    <property type="component" value="Chromosome"/>
</dbReference>
<proteinExistence type="predicted"/>
<accession>A0A7G6VU85</accession>
<sequence length="249" mass="25589">MNPLPIRSILAGALIAAAAAPVAAFAQGIPSVELEATTDYRSRGLSWSDGDPALRAAIDVPVTSAITLSAQGVTLREAARHGGADAGFELAASYSAYAGLIDWRGAAVAHVFAGGQGDLNYGEAEAGLGASLGPARVDLSASYAPSQDAIGGSNLYARLGASVGIPATPFLFFGHAGHSSGSDDGTGRANRLRPAGNYADWAVGTEYYFAPVSLALTYSDTDIHRGDLRVPVLDHHYGEKLVASAIMRF</sequence>
<evidence type="ECO:0000313" key="2">
    <source>
        <dbReference type="EMBL" id="QNE05300.1"/>
    </source>
</evidence>
<feature type="signal peptide" evidence="1">
    <location>
        <begin position="1"/>
        <end position="26"/>
    </location>
</feature>
<organism evidence="2 3">
    <name type="scientific">Croceicoccus marinus</name>
    <dbReference type="NCBI Taxonomy" id="450378"/>
    <lineage>
        <taxon>Bacteria</taxon>
        <taxon>Pseudomonadati</taxon>
        <taxon>Pseudomonadota</taxon>
        <taxon>Alphaproteobacteria</taxon>
        <taxon>Sphingomonadales</taxon>
        <taxon>Erythrobacteraceae</taxon>
        <taxon>Croceicoccus</taxon>
    </lineage>
</organism>
<evidence type="ECO:0008006" key="4">
    <source>
        <dbReference type="Google" id="ProtNLM"/>
    </source>
</evidence>
<reference evidence="2 3" key="1">
    <citation type="submission" date="2020-08" db="EMBL/GenBank/DDBJ databases">
        <authorList>
            <person name="Liu G."/>
            <person name="Sun C."/>
        </authorList>
    </citation>
    <scope>NUCLEOTIDE SEQUENCE [LARGE SCALE GENOMIC DNA]</scope>
    <source>
        <strain evidence="2 3">OT19</strain>
    </source>
</reference>
<dbReference type="Pfam" id="PF09694">
    <property type="entry name" value="Gcw_chp"/>
    <property type="match status" value="1"/>
</dbReference>
<keyword evidence="1" id="KW-0732">Signal</keyword>
<dbReference type="AlphaFoldDB" id="A0A7G6VU85"/>
<protein>
    <recommendedName>
        <fullName evidence="4">Porin</fullName>
    </recommendedName>
</protein>
<gene>
    <name evidence="2" type="ORF">H4O24_00865</name>
</gene>
<feature type="chain" id="PRO_5028934637" description="Porin" evidence="1">
    <location>
        <begin position="27"/>
        <end position="249"/>
    </location>
</feature>
<name>A0A7G6VU85_9SPHN</name>
<dbReference type="InterPro" id="IPR010239">
    <property type="entry name" value="CHP02001"/>
</dbReference>
<dbReference type="EMBL" id="CP060052">
    <property type="protein sequence ID" value="QNE05300.1"/>
    <property type="molecule type" value="Genomic_DNA"/>
</dbReference>
<evidence type="ECO:0000256" key="1">
    <source>
        <dbReference type="SAM" id="SignalP"/>
    </source>
</evidence>
<dbReference type="RefSeq" id="WP_185884421.1">
    <property type="nucleotide sequence ID" value="NZ_CP060052.1"/>
</dbReference>
<evidence type="ECO:0000313" key="3">
    <source>
        <dbReference type="Proteomes" id="UP000515297"/>
    </source>
</evidence>